<comment type="subcellular location">
    <subcellularLocation>
        <location evidence="1">Nucleus</location>
    </subcellularLocation>
</comment>
<feature type="domain" description="OCRE" evidence="5">
    <location>
        <begin position="153"/>
        <end position="203"/>
    </location>
</feature>
<reference evidence="6 7" key="1">
    <citation type="journal article" date="2018" name="Sci. Rep.">
        <title>Genomic signatures of local adaptation to the degree of environmental predictability in rotifers.</title>
        <authorList>
            <person name="Franch-Gras L."/>
            <person name="Hahn C."/>
            <person name="Garcia-Roger E.M."/>
            <person name="Carmona M.J."/>
            <person name="Serra M."/>
            <person name="Gomez A."/>
        </authorList>
    </citation>
    <scope>NUCLEOTIDE SEQUENCE [LARGE SCALE GENOMIC DNA]</scope>
    <source>
        <strain evidence="6">HYR1</strain>
    </source>
</reference>
<dbReference type="OrthoDB" id="7459231at2759"/>
<evidence type="ECO:0000313" key="6">
    <source>
        <dbReference type="EMBL" id="RNA42297.1"/>
    </source>
</evidence>
<accession>A0A3M7T2Y7</accession>
<gene>
    <name evidence="6" type="ORF">BpHYR1_022338</name>
</gene>
<evidence type="ECO:0000256" key="3">
    <source>
        <dbReference type="SAM" id="MobiDB-lite"/>
    </source>
</evidence>
<evidence type="ECO:0000313" key="7">
    <source>
        <dbReference type="Proteomes" id="UP000276133"/>
    </source>
</evidence>
<dbReference type="GO" id="GO:0000398">
    <property type="term" value="P:mRNA splicing, via spliceosome"/>
    <property type="evidence" value="ECO:0007669"/>
    <property type="project" value="TreeGrafter"/>
</dbReference>
<dbReference type="AlphaFoldDB" id="A0A3M7T2Y7"/>
<feature type="non-terminal residue" evidence="6">
    <location>
        <position position="236"/>
    </location>
</feature>
<comment type="caution">
    <text evidence="6">The sequence shown here is derived from an EMBL/GenBank/DDBJ whole genome shotgun (WGS) entry which is preliminary data.</text>
</comment>
<sequence>MIQIKVKKKTIFLFIYIILFIYTIPTDLTIYELIEKKIWSNSQPYLPHILSNKDPKNIIAILKQILNLDTQSKLSYNQVHSPIESSSAMTYGPKKGNQTDAANSAAAVAQAAMISMHKKQEMLNHLASQDIDPALGANLEYIAAQVEKSVTPDVSQFAFDETSGFYYDYSTGLYYDPNSHYYYNATTQQYLYYDTNTGTYLPVTGSESAKAEESKAKSDKVKNSSSKPKTAAQIAK</sequence>
<name>A0A3M7T2Y7_BRAPC</name>
<dbReference type="Proteomes" id="UP000276133">
    <property type="component" value="Unassembled WGS sequence"/>
</dbReference>
<feature type="transmembrane region" description="Helical" evidence="4">
    <location>
        <begin position="12"/>
        <end position="34"/>
    </location>
</feature>
<feature type="compositionally biased region" description="Basic and acidic residues" evidence="3">
    <location>
        <begin position="209"/>
        <end position="222"/>
    </location>
</feature>
<dbReference type="GO" id="GO:0003723">
    <property type="term" value="F:RNA binding"/>
    <property type="evidence" value="ECO:0007669"/>
    <property type="project" value="TreeGrafter"/>
</dbReference>
<evidence type="ECO:0000259" key="5">
    <source>
        <dbReference type="Pfam" id="PF17780"/>
    </source>
</evidence>
<organism evidence="6 7">
    <name type="scientific">Brachionus plicatilis</name>
    <name type="common">Marine rotifer</name>
    <name type="synonym">Brachionus muelleri</name>
    <dbReference type="NCBI Taxonomy" id="10195"/>
    <lineage>
        <taxon>Eukaryota</taxon>
        <taxon>Metazoa</taxon>
        <taxon>Spiralia</taxon>
        <taxon>Gnathifera</taxon>
        <taxon>Rotifera</taxon>
        <taxon>Eurotatoria</taxon>
        <taxon>Monogononta</taxon>
        <taxon>Pseudotrocha</taxon>
        <taxon>Ploima</taxon>
        <taxon>Brachionidae</taxon>
        <taxon>Brachionus</taxon>
    </lineage>
</organism>
<dbReference type="PANTHER" id="PTHR13948">
    <property type="entry name" value="RNA-BINDING PROTEIN"/>
    <property type="match status" value="1"/>
</dbReference>
<protein>
    <submittedName>
        <fullName evidence="6">RNA-binding 5</fullName>
    </submittedName>
</protein>
<evidence type="ECO:0000256" key="1">
    <source>
        <dbReference type="ARBA" id="ARBA00004123"/>
    </source>
</evidence>
<keyword evidence="7" id="KW-1185">Reference proteome</keyword>
<dbReference type="GO" id="GO:0005634">
    <property type="term" value="C:nucleus"/>
    <property type="evidence" value="ECO:0007669"/>
    <property type="project" value="UniProtKB-SubCell"/>
</dbReference>
<dbReference type="PANTHER" id="PTHR13948:SF3">
    <property type="entry name" value="FI21118P1"/>
    <property type="match status" value="1"/>
</dbReference>
<dbReference type="EMBL" id="REGN01000386">
    <property type="protein sequence ID" value="RNA42297.1"/>
    <property type="molecule type" value="Genomic_DNA"/>
</dbReference>
<proteinExistence type="predicted"/>
<dbReference type="InterPro" id="IPR041591">
    <property type="entry name" value="OCRE"/>
</dbReference>
<keyword evidence="4" id="KW-0812">Transmembrane</keyword>
<keyword evidence="2" id="KW-0539">Nucleus</keyword>
<dbReference type="CDD" id="cd16162">
    <property type="entry name" value="OCRE_RBM5_like"/>
    <property type="match status" value="1"/>
</dbReference>
<dbReference type="STRING" id="10195.A0A3M7T2Y7"/>
<dbReference type="Pfam" id="PF17780">
    <property type="entry name" value="OCRE"/>
    <property type="match status" value="1"/>
</dbReference>
<evidence type="ECO:0000256" key="4">
    <source>
        <dbReference type="SAM" id="Phobius"/>
    </source>
</evidence>
<keyword evidence="4" id="KW-0472">Membrane</keyword>
<evidence type="ECO:0000256" key="2">
    <source>
        <dbReference type="ARBA" id="ARBA00023242"/>
    </source>
</evidence>
<feature type="region of interest" description="Disordered" evidence="3">
    <location>
        <begin position="206"/>
        <end position="236"/>
    </location>
</feature>
<keyword evidence="4" id="KW-1133">Transmembrane helix</keyword>